<proteinExistence type="predicted"/>
<dbReference type="HOGENOM" id="CLU_2773793_0_0_5"/>
<accession>W0ACR5</accession>
<name>W0ACR5_9SPHN</name>
<dbReference type="AlphaFoldDB" id="W0ACR5"/>
<dbReference type="STRING" id="1123269.NX02_20150"/>
<sequence>MMHQEMQREMVVNGGRLNAMLEFSREPGTRIRVIITAVDQIGIAIESRSSDYPSGFYTWAAIHSITDYR</sequence>
<dbReference type="EMBL" id="CP006644">
    <property type="protein sequence ID" value="AHE55689.1"/>
    <property type="molecule type" value="Genomic_DNA"/>
</dbReference>
<dbReference type="KEGG" id="ssan:NX02_20150"/>
<evidence type="ECO:0000313" key="2">
    <source>
        <dbReference type="Proteomes" id="UP000018851"/>
    </source>
</evidence>
<reference evidence="1 2" key="1">
    <citation type="submission" date="2013-07" db="EMBL/GenBank/DDBJ databases">
        <title>Completed genome of Sphingomonas sanxanigenens NX02.</title>
        <authorList>
            <person name="Ma T."/>
            <person name="Huang H."/>
            <person name="Wu M."/>
            <person name="Li X."/>
            <person name="Li G."/>
        </authorList>
    </citation>
    <scope>NUCLEOTIDE SEQUENCE [LARGE SCALE GENOMIC DNA]</scope>
    <source>
        <strain evidence="1 2">NX02</strain>
    </source>
</reference>
<gene>
    <name evidence="1" type="ORF">NX02_20150</name>
</gene>
<protein>
    <submittedName>
        <fullName evidence="1">Uncharacterized protein</fullName>
    </submittedName>
</protein>
<organism evidence="1 2">
    <name type="scientific">Sphingomonas sanxanigenens DSM 19645 = NX02</name>
    <dbReference type="NCBI Taxonomy" id="1123269"/>
    <lineage>
        <taxon>Bacteria</taxon>
        <taxon>Pseudomonadati</taxon>
        <taxon>Pseudomonadota</taxon>
        <taxon>Alphaproteobacteria</taxon>
        <taxon>Sphingomonadales</taxon>
        <taxon>Sphingomonadaceae</taxon>
        <taxon>Sphingomonas</taxon>
    </lineage>
</organism>
<evidence type="ECO:0000313" key="1">
    <source>
        <dbReference type="EMBL" id="AHE55689.1"/>
    </source>
</evidence>
<keyword evidence="2" id="KW-1185">Reference proteome</keyword>
<dbReference type="RefSeq" id="WP_025293837.1">
    <property type="nucleotide sequence ID" value="NZ_CP006644.1"/>
</dbReference>
<dbReference type="Proteomes" id="UP000018851">
    <property type="component" value="Chromosome"/>
</dbReference>